<dbReference type="GO" id="GO:0005737">
    <property type="term" value="C:cytoplasm"/>
    <property type="evidence" value="ECO:0007669"/>
    <property type="project" value="UniProtKB-SubCell"/>
</dbReference>
<dbReference type="Pfam" id="PF02767">
    <property type="entry name" value="DNA_pol3_beta_2"/>
    <property type="match status" value="1"/>
</dbReference>
<keyword evidence="11" id="KW-1185">Reference proteome</keyword>
<organism evidence="10 11">
    <name type="scientific">Cloacibacillus porcorum</name>
    <dbReference type="NCBI Taxonomy" id="1197717"/>
    <lineage>
        <taxon>Bacteria</taxon>
        <taxon>Thermotogati</taxon>
        <taxon>Synergistota</taxon>
        <taxon>Synergistia</taxon>
        <taxon>Synergistales</taxon>
        <taxon>Synergistaceae</taxon>
        <taxon>Cloacibacillus</taxon>
    </lineage>
</organism>
<comment type="similarity">
    <text evidence="2 9">Belongs to the beta sliding clamp family.</text>
</comment>
<evidence type="ECO:0000313" key="10">
    <source>
        <dbReference type="EMBL" id="ANZ43629.1"/>
    </source>
</evidence>
<dbReference type="KEGG" id="cpor:BED41_00010"/>
<dbReference type="Pfam" id="PF02768">
    <property type="entry name" value="DNA_pol3_beta_3"/>
    <property type="match status" value="1"/>
</dbReference>
<keyword evidence="7 9" id="KW-0239">DNA-directed DNA polymerase</keyword>
<dbReference type="Gene3D" id="3.10.150.10">
    <property type="entry name" value="DNA Polymerase III, subunit A, domain 2"/>
    <property type="match status" value="1"/>
</dbReference>
<evidence type="ECO:0000313" key="11">
    <source>
        <dbReference type="Proteomes" id="UP000093044"/>
    </source>
</evidence>
<dbReference type="GeneID" id="83056235"/>
<dbReference type="InterPro" id="IPR046938">
    <property type="entry name" value="DNA_clamp_sf"/>
</dbReference>
<dbReference type="OrthoDB" id="8421503at2"/>
<evidence type="ECO:0000256" key="2">
    <source>
        <dbReference type="ARBA" id="ARBA00010752"/>
    </source>
</evidence>
<protein>
    <recommendedName>
        <fullName evidence="9">Beta sliding clamp</fullName>
    </recommendedName>
</protein>
<dbReference type="GO" id="GO:0003677">
    <property type="term" value="F:DNA binding"/>
    <property type="evidence" value="ECO:0007669"/>
    <property type="project" value="UniProtKB-UniRule"/>
</dbReference>
<dbReference type="InterPro" id="IPR022637">
    <property type="entry name" value="DNA_polIII_beta_cen"/>
</dbReference>
<dbReference type="InterPro" id="IPR022634">
    <property type="entry name" value="DNA_polIII_beta_N"/>
</dbReference>
<evidence type="ECO:0000256" key="7">
    <source>
        <dbReference type="ARBA" id="ARBA00022932"/>
    </source>
</evidence>
<dbReference type="NCBIfam" id="TIGR00663">
    <property type="entry name" value="dnan"/>
    <property type="match status" value="1"/>
</dbReference>
<keyword evidence="5 9" id="KW-0548">Nucleotidyltransferase</keyword>
<reference evidence="10" key="1">
    <citation type="submission" date="2016-08" db="EMBL/GenBank/DDBJ databases">
        <title>Complete genome of Cloacibacillus porcorum.</title>
        <authorList>
            <person name="Looft T."/>
            <person name="Bayles D.O."/>
            <person name="Alt D.P."/>
        </authorList>
    </citation>
    <scope>NUCLEOTIDE SEQUENCE [LARGE SCALE GENOMIC DNA]</scope>
    <source>
        <strain evidence="10">CL-84</strain>
    </source>
</reference>
<dbReference type="GO" id="GO:0006271">
    <property type="term" value="P:DNA strand elongation involved in DNA replication"/>
    <property type="evidence" value="ECO:0007669"/>
    <property type="project" value="TreeGrafter"/>
</dbReference>
<evidence type="ECO:0000256" key="4">
    <source>
        <dbReference type="ARBA" id="ARBA00022679"/>
    </source>
</evidence>
<dbReference type="PIRSF" id="PIRSF000804">
    <property type="entry name" value="DNA_pol_III_b"/>
    <property type="match status" value="1"/>
</dbReference>
<keyword evidence="3 9" id="KW-0963">Cytoplasm</keyword>
<dbReference type="SMART" id="SM00480">
    <property type="entry name" value="POL3Bc"/>
    <property type="match status" value="1"/>
</dbReference>
<evidence type="ECO:0000256" key="5">
    <source>
        <dbReference type="ARBA" id="ARBA00022695"/>
    </source>
</evidence>
<dbReference type="EMBL" id="CP016757">
    <property type="protein sequence ID" value="ANZ43629.1"/>
    <property type="molecule type" value="Genomic_DNA"/>
</dbReference>
<dbReference type="CDD" id="cd00140">
    <property type="entry name" value="beta_clamp"/>
    <property type="match status" value="1"/>
</dbReference>
<sequence>MKLTINKKQFLASWGLAERSTSASGSVSILSSILVKADFESVLLQATDIKTSIICFASGITVTEPGEAVFPIKMVSDLFKKAPGEEFTIEVNEGKVILRAGRSKYNFSSYPVREFPVLPSSDSADLFCRISAAELAKVIEEGTLAASTGEEFPLYLSSANLQITQNMLNIVSTDTRRLALSSAAVADGAEAATALLPMKGVKELQRILGSLNPETEVKVLFDSAQFYFKTDTLEFTVRRVESKFPPYEKILPKNSTLSVVTDRGALISALERVDVIVRDFNRMVVLDIIPGSEMVLRGKAPDFGQAKEEIGAEAEGEKLRIAVNSKFFLEALKVMRDPEVKLSFNGQAGHMAVKRSDSDDFLCLIAPINLSEDELRMFDTEQNGADGI</sequence>
<dbReference type="STRING" id="1197717.BED41_00010"/>
<comment type="function">
    <text evidence="9">Confers DNA tethering and processivity to DNA polymerases and other proteins. Acts as a clamp, forming a ring around DNA (a reaction catalyzed by the clamp-loading complex) which diffuses in an ATP-independent manner freely and bidirectionally along dsDNA. Initially characterized for its ability to contact the catalytic subunit of DNA polymerase III (Pol III), a complex, multichain enzyme responsible for most of the replicative synthesis in bacteria; Pol III exhibits 3'-5' exonuclease proofreading activity. The beta chain is required for initiation of replication as well as for processivity of DNA replication.</text>
</comment>
<keyword evidence="6 9" id="KW-0235">DNA replication</keyword>
<dbReference type="GO" id="GO:0009360">
    <property type="term" value="C:DNA polymerase III complex"/>
    <property type="evidence" value="ECO:0007669"/>
    <property type="project" value="InterPro"/>
</dbReference>
<name>A0A1B2I0Y1_9BACT</name>
<evidence type="ECO:0000256" key="3">
    <source>
        <dbReference type="ARBA" id="ARBA00022490"/>
    </source>
</evidence>
<keyword evidence="8" id="KW-0238">DNA-binding</keyword>
<dbReference type="RefSeq" id="WP_066741454.1">
    <property type="nucleotide sequence ID" value="NZ_CALCLR010000027.1"/>
</dbReference>
<dbReference type="GO" id="GO:0003887">
    <property type="term" value="F:DNA-directed DNA polymerase activity"/>
    <property type="evidence" value="ECO:0007669"/>
    <property type="project" value="UniProtKB-UniRule"/>
</dbReference>
<dbReference type="AlphaFoldDB" id="A0A1B2I0Y1"/>
<evidence type="ECO:0000256" key="8">
    <source>
        <dbReference type="ARBA" id="ARBA00023125"/>
    </source>
</evidence>
<keyword evidence="4 9" id="KW-0808">Transferase</keyword>
<dbReference type="PANTHER" id="PTHR30478:SF0">
    <property type="entry name" value="BETA SLIDING CLAMP"/>
    <property type="match status" value="1"/>
</dbReference>
<evidence type="ECO:0000256" key="9">
    <source>
        <dbReference type="PIRNR" id="PIRNR000804"/>
    </source>
</evidence>
<dbReference type="Gene3D" id="3.70.10.10">
    <property type="match status" value="1"/>
</dbReference>
<dbReference type="Proteomes" id="UP000093044">
    <property type="component" value="Chromosome"/>
</dbReference>
<dbReference type="PANTHER" id="PTHR30478">
    <property type="entry name" value="DNA POLYMERASE III SUBUNIT BETA"/>
    <property type="match status" value="1"/>
</dbReference>
<comment type="subcellular location">
    <subcellularLocation>
        <location evidence="1 9">Cytoplasm</location>
    </subcellularLocation>
</comment>
<evidence type="ECO:0000256" key="6">
    <source>
        <dbReference type="ARBA" id="ARBA00022705"/>
    </source>
</evidence>
<dbReference type="InterPro" id="IPR001001">
    <property type="entry name" value="DNA_polIII_beta"/>
</dbReference>
<proteinExistence type="inferred from homology"/>
<gene>
    <name evidence="10" type="ORF">BED41_00010</name>
</gene>
<dbReference type="InterPro" id="IPR022635">
    <property type="entry name" value="DNA_polIII_beta_C"/>
</dbReference>
<dbReference type="GO" id="GO:0008408">
    <property type="term" value="F:3'-5' exonuclease activity"/>
    <property type="evidence" value="ECO:0007669"/>
    <property type="project" value="InterPro"/>
</dbReference>
<dbReference type="Pfam" id="PF00712">
    <property type="entry name" value="DNA_pol3_beta"/>
    <property type="match status" value="1"/>
</dbReference>
<evidence type="ECO:0000256" key="1">
    <source>
        <dbReference type="ARBA" id="ARBA00004496"/>
    </source>
</evidence>
<comment type="subunit">
    <text evidence="9">Forms a ring-shaped head-to-tail homodimer around DNA.</text>
</comment>
<accession>A0A1B2I0Y1</accession>
<dbReference type="SUPFAM" id="SSF55979">
    <property type="entry name" value="DNA clamp"/>
    <property type="match status" value="3"/>
</dbReference>